<dbReference type="EMBL" id="AVOT02002523">
    <property type="protein sequence ID" value="MBW0470711.1"/>
    <property type="molecule type" value="Genomic_DNA"/>
</dbReference>
<dbReference type="GO" id="GO:0090364">
    <property type="term" value="P:regulation of proteasome assembly"/>
    <property type="evidence" value="ECO:0007669"/>
    <property type="project" value="InterPro"/>
</dbReference>
<feature type="compositionally biased region" description="Polar residues" evidence="4">
    <location>
        <begin position="66"/>
        <end position="99"/>
    </location>
</feature>
<dbReference type="PANTHER" id="PTHR48493:SF1">
    <property type="entry name" value="UBIQUITIN-LIKE DOMAIN-CONTAINING CTD PHOSPHATASE 1"/>
    <property type="match status" value="1"/>
</dbReference>
<comment type="subcellular location">
    <subcellularLocation>
        <location evidence="1">Nucleus</location>
    </subcellularLocation>
</comment>
<feature type="compositionally biased region" description="Basic and acidic residues" evidence="4">
    <location>
        <begin position="33"/>
        <end position="42"/>
    </location>
</feature>
<evidence type="ECO:0000313" key="7">
    <source>
        <dbReference type="Proteomes" id="UP000765509"/>
    </source>
</evidence>
<name>A0A9Q3GKE2_9BASI</name>
<accession>A0A9Q3GKE2</accession>
<dbReference type="InterPro" id="IPR029071">
    <property type="entry name" value="Ubiquitin-like_domsf"/>
</dbReference>
<dbReference type="OrthoDB" id="1711508at2759"/>
<evidence type="ECO:0000256" key="3">
    <source>
        <dbReference type="ARBA" id="ARBA00023242"/>
    </source>
</evidence>
<sequence>MSDSDNQSSTPTPSGNASSTSIFSEHISLAEDEPSKRLKLEKLSSQSNDINSTLQHLAQPFPTVFDQPSSSSTRYDQDSQPAPNSSQDTSGDLSDQENTTPHDHFSPSPQKLELVFTWKDTNLRVALDGMVTVGDLKVVLYSLTAVPPERQKILGLVPGKIPGDEVPLSMIEFKLQRGSHFKLLGSPEEDTILRPTDPFKSSEHVDPQVARKVHASQDCVLYLNRVQAKLDEIDKTLQLNIMNPSRPGKKLLVLDLDYTLMDSKAYSDYSVHALDMARPYLHEFLTALWPYYDFCIWSATSWRWLESKLIELGMVGGKYTEKYLIQFVLDREPMFEVTSMRHGKISKHEVKALELIWRKVSAYNATNTLHLDDLSRNFVLNPRSGVKISAFKNARENKHDRQLVFLARYFLQIACLPDVRTVDHRKWADCQLPLPMGVPDPFDALDASDPELIRFKSRRHRHHKRDST</sequence>
<proteinExistence type="predicted"/>
<evidence type="ECO:0000256" key="1">
    <source>
        <dbReference type="ARBA" id="ARBA00004123"/>
    </source>
</evidence>
<comment type="caution">
    <text evidence="6">The sequence shown here is derived from an EMBL/GenBank/DDBJ whole genome shotgun (WGS) entry which is preliminary data.</text>
</comment>
<dbReference type="SMART" id="SM00577">
    <property type="entry name" value="CPDc"/>
    <property type="match status" value="1"/>
</dbReference>
<evidence type="ECO:0000256" key="2">
    <source>
        <dbReference type="ARBA" id="ARBA00022801"/>
    </source>
</evidence>
<feature type="compositionally biased region" description="Polar residues" evidence="4">
    <location>
        <begin position="43"/>
        <end position="56"/>
    </location>
</feature>
<dbReference type="SUPFAM" id="SSF56784">
    <property type="entry name" value="HAD-like"/>
    <property type="match status" value="1"/>
</dbReference>
<dbReference type="PANTHER" id="PTHR48493">
    <property type="entry name" value="UBIQUITIN-LIKE DOMAIN-CONTAINING CTD PHOSPHATASE 1"/>
    <property type="match status" value="1"/>
</dbReference>
<evidence type="ECO:0000259" key="5">
    <source>
        <dbReference type="PROSITE" id="PS50969"/>
    </source>
</evidence>
<feature type="region of interest" description="Disordered" evidence="4">
    <location>
        <begin position="1"/>
        <end position="109"/>
    </location>
</feature>
<organism evidence="6 7">
    <name type="scientific">Austropuccinia psidii MF-1</name>
    <dbReference type="NCBI Taxonomy" id="1389203"/>
    <lineage>
        <taxon>Eukaryota</taxon>
        <taxon>Fungi</taxon>
        <taxon>Dikarya</taxon>
        <taxon>Basidiomycota</taxon>
        <taxon>Pucciniomycotina</taxon>
        <taxon>Pucciniomycetes</taxon>
        <taxon>Pucciniales</taxon>
        <taxon>Sphaerophragmiaceae</taxon>
        <taxon>Austropuccinia</taxon>
    </lineage>
</organism>
<keyword evidence="2" id="KW-0378">Hydrolase</keyword>
<dbReference type="InterPro" id="IPR004274">
    <property type="entry name" value="FCP1_dom"/>
</dbReference>
<evidence type="ECO:0000313" key="6">
    <source>
        <dbReference type="EMBL" id="MBW0470711.1"/>
    </source>
</evidence>
<reference evidence="6" key="1">
    <citation type="submission" date="2021-03" db="EMBL/GenBank/DDBJ databases">
        <title>Draft genome sequence of rust myrtle Austropuccinia psidii MF-1, a brazilian biotype.</title>
        <authorList>
            <person name="Quecine M.C."/>
            <person name="Pachon D.M.R."/>
            <person name="Bonatelli M.L."/>
            <person name="Correr F.H."/>
            <person name="Franceschini L.M."/>
            <person name="Leite T.F."/>
            <person name="Margarido G.R.A."/>
            <person name="Almeida C.A."/>
            <person name="Ferrarezi J.A."/>
            <person name="Labate C.A."/>
        </authorList>
    </citation>
    <scope>NUCLEOTIDE SEQUENCE</scope>
    <source>
        <strain evidence="6">MF-1</strain>
    </source>
</reference>
<dbReference type="GO" id="GO:0004722">
    <property type="term" value="F:protein serine/threonine phosphatase activity"/>
    <property type="evidence" value="ECO:0007669"/>
    <property type="project" value="TreeGrafter"/>
</dbReference>
<dbReference type="InterPro" id="IPR023214">
    <property type="entry name" value="HAD_sf"/>
</dbReference>
<dbReference type="InterPro" id="IPR036412">
    <property type="entry name" value="HAD-like_sf"/>
</dbReference>
<dbReference type="Pfam" id="PF03031">
    <property type="entry name" value="NIF"/>
    <property type="match status" value="1"/>
</dbReference>
<dbReference type="PROSITE" id="PS50969">
    <property type="entry name" value="FCP1"/>
    <property type="match status" value="1"/>
</dbReference>
<protein>
    <recommendedName>
        <fullName evidence="5">FCP1 homology domain-containing protein</fullName>
    </recommendedName>
</protein>
<feature type="compositionally biased region" description="Polar residues" evidence="4">
    <location>
        <begin position="1"/>
        <end position="23"/>
    </location>
</feature>
<evidence type="ECO:0000256" key="4">
    <source>
        <dbReference type="SAM" id="MobiDB-lite"/>
    </source>
</evidence>
<dbReference type="SUPFAM" id="SSF54236">
    <property type="entry name" value="Ubiquitin-like"/>
    <property type="match status" value="1"/>
</dbReference>
<keyword evidence="3" id="KW-0539">Nucleus</keyword>
<dbReference type="Gene3D" id="3.40.50.1000">
    <property type="entry name" value="HAD superfamily/HAD-like"/>
    <property type="match status" value="1"/>
</dbReference>
<dbReference type="InterPro" id="IPR011943">
    <property type="entry name" value="HAD-SF_hydro_IIID"/>
</dbReference>
<dbReference type="GO" id="GO:0005634">
    <property type="term" value="C:nucleus"/>
    <property type="evidence" value="ECO:0007669"/>
    <property type="project" value="UniProtKB-SubCell"/>
</dbReference>
<dbReference type="FunFam" id="3.40.50.1000:FF:000239">
    <property type="entry name" value="HAD hydrolase, family IIID, variant"/>
    <property type="match status" value="1"/>
</dbReference>
<dbReference type="InterPro" id="IPR051658">
    <property type="entry name" value="UBLCP1"/>
</dbReference>
<dbReference type="Proteomes" id="UP000765509">
    <property type="component" value="Unassembled WGS sequence"/>
</dbReference>
<feature type="domain" description="FCP1 homology" evidence="5">
    <location>
        <begin position="245"/>
        <end position="413"/>
    </location>
</feature>
<dbReference type="NCBIfam" id="TIGR02245">
    <property type="entry name" value="HAD_IIID1"/>
    <property type="match status" value="1"/>
</dbReference>
<dbReference type="Gene3D" id="3.10.20.90">
    <property type="entry name" value="Phosphatidylinositol 3-kinase Catalytic Subunit, Chain A, domain 1"/>
    <property type="match status" value="1"/>
</dbReference>
<dbReference type="AlphaFoldDB" id="A0A9Q3GKE2"/>
<gene>
    <name evidence="6" type="ORF">O181_010426</name>
</gene>
<keyword evidence="7" id="KW-1185">Reference proteome</keyword>